<dbReference type="Pfam" id="PF13304">
    <property type="entry name" value="AAA_21"/>
    <property type="match status" value="1"/>
</dbReference>
<gene>
    <name evidence="2" type="ORF">MNBD_GAMMA26-1864</name>
</gene>
<dbReference type="Gene3D" id="3.40.50.300">
    <property type="entry name" value="P-loop containing nucleotide triphosphate hydrolases"/>
    <property type="match status" value="1"/>
</dbReference>
<dbReference type="InterPro" id="IPR027417">
    <property type="entry name" value="P-loop_NTPase"/>
</dbReference>
<evidence type="ECO:0000313" key="2">
    <source>
        <dbReference type="EMBL" id="VAX10144.1"/>
    </source>
</evidence>
<dbReference type="GO" id="GO:0016887">
    <property type="term" value="F:ATP hydrolysis activity"/>
    <property type="evidence" value="ECO:0007669"/>
    <property type="project" value="InterPro"/>
</dbReference>
<dbReference type="EMBL" id="UOFX01000064">
    <property type="protein sequence ID" value="VAX10144.1"/>
    <property type="molecule type" value="Genomic_DNA"/>
</dbReference>
<dbReference type="SUPFAM" id="SSF52540">
    <property type="entry name" value="P-loop containing nucleoside triphosphate hydrolases"/>
    <property type="match status" value="1"/>
</dbReference>
<dbReference type="GO" id="GO:0005524">
    <property type="term" value="F:ATP binding"/>
    <property type="evidence" value="ECO:0007669"/>
    <property type="project" value="InterPro"/>
</dbReference>
<proteinExistence type="predicted"/>
<name>A0A3B1BDX5_9ZZZZ</name>
<dbReference type="InterPro" id="IPR003959">
    <property type="entry name" value="ATPase_AAA_core"/>
</dbReference>
<sequence length="423" mass="47878">MLIEFSVSNFLSFRERVTLSLVKGKGKELEESNTISVDAPSTPELLRGAVVFGANSAGKSNLIKALIAMQAIVLNSAKEGQSGEPLEVTPFLFDDDSPQNPTEFEIVFVAGAIRYQYGFTATQERIVEEWLYAYPKGRPQRWIERIFDAKDNKYVWGSMDKLTGKKQVWQDATRPNALFFSAAVQLNNQQLMPLYEWFSDFLRVVGIGEWDPGFTMSLCDQKGSRKKVKDFLKAADLNISDIEIQKKLFSSTDLPKELSDTVRQKLLKKLEGESIAKVKTVHFTESGRKVLLDLDHESDGTQKIFALAGPWLDSLEHGYTLLIDELHDNLHPMMVRFLVQLFSDPATNPNNAQLIFTTHDATLLDQSLFRRDQVWFCEKDKAQATTLYPLTDFNPRAKVENLERGYLAGRYGALPYILKSNVG</sequence>
<reference evidence="2" key="1">
    <citation type="submission" date="2018-06" db="EMBL/GenBank/DDBJ databases">
        <authorList>
            <person name="Zhirakovskaya E."/>
        </authorList>
    </citation>
    <scope>NUCLEOTIDE SEQUENCE</scope>
</reference>
<dbReference type="AlphaFoldDB" id="A0A3B1BDX5"/>
<accession>A0A3B1BDX5</accession>
<evidence type="ECO:0000259" key="1">
    <source>
        <dbReference type="Pfam" id="PF13304"/>
    </source>
</evidence>
<protein>
    <recommendedName>
        <fullName evidence="1">ATPase AAA-type core domain-containing protein</fullName>
    </recommendedName>
</protein>
<dbReference type="PANTHER" id="PTHR40396">
    <property type="entry name" value="ATPASE-LIKE PROTEIN"/>
    <property type="match status" value="1"/>
</dbReference>
<organism evidence="2">
    <name type="scientific">hydrothermal vent metagenome</name>
    <dbReference type="NCBI Taxonomy" id="652676"/>
    <lineage>
        <taxon>unclassified sequences</taxon>
        <taxon>metagenomes</taxon>
        <taxon>ecological metagenomes</taxon>
    </lineage>
</organism>
<feature type="domain" description="ATPase AAA-type core" evidence="1">
    <location>
        <begin position="49"/>
        <end position="365"/>
    </location>
</feature>
<dbReference type="PANTHER" id="PTHR40396:SF1">
    <property type="entry name" value="ATPASE AAA-TYPE CORE DOMAIN-CONTAINING PROTEIN"/>
    <property type="match status" value="1"/>
</dbReference>